<reference evidence="3" key="1">
    <citation type="submission" date="2016-02" db="EMBL/GenBank/DDBJ databases">
        <authorList>
            <person name="Sanders J.G."/>
            <person name="Lin J.Y."/>
            <person name="Wertz J.T."/>
            <person name="Russell J.A."/>
            <person name="Moreau C.S."/>
            <person name="Powell S."/>
        </authorList>
    </citation>
    <scope>NUCLEOTIDE SEQUENCE [LARGE SCALE GENOMIC DNA]</scope>
    <source>
        <strain evidence="3">CAG34</strain>
    </source>
</reference>
<dbReference type="AlphaFoldDB" id="A0A139SQP7"/>
<name>A0A139SQP7_9BACT</name>
<evidence type="ECO:0000313" key="2">
    <source>
        <dbReference type="EMBL" id="KXU36863.1"/>
    </source>
</evidence>
<proteinExistence type="predicted"/>
<evidence type="ECO:0000256" key="1">
    <source>
        <dbReference type="SAM" id="Phobius"/>
    </source>
</evidence>
<keyword evidence="1" id="KW-0472">Membrane</keyword>
<sequence>MKRLFASALLLTAIAYPFGVYFSLGRISAAWVALGLALLWLLRALTSSASNTLAPRLSRPLPFLMVFFCLGLAAADLFFARDTQIWLRVYPVLVNTLFLTLFGLSLKFGLPIIEQIARLRYADLPPQAVRYTRKVTMIWCLFFAVNGSIAAALAFWGTWAWWAIYNGAISYVLMGTLLLGEWWLRPKYRKE</sequence>
<keyword evidence="3" id="KW-1185">Reference proteome</keyword>
<keyword evidence="1" id="KW-1133">Transmembrane helix</keyword>
<dbReference type="STRING" id="1548207.AXK11_03495"/>
<feature type="transmembrane region" description="Helical" evidence="1">
    <location>
        <begin position="63"/>
        <end position="80"/>
    </location>
</feature>
<feature type="transmembrane region" description="Helical" evidence="1">
    <location>
        <begin position="92"/>
        <end position="113"/>
    </location>
</feature>
<comment type="caution">
    <text evidence="2">The sequence shown here is derived from an EMBL/GenBank/DDBJ whole genome shotgun (WGS) entry which is preliminary data.</text>
</comment>
<gene>
    <name evidence="2" type="ORF">AXK11_03495</name>
</gene>
<accession>A0A139SQP7</accession>
<dbReference type="Proteomes" id="UP000070058">
    <property type="component" value="Unassembled WGS sequence"/>
</dbReference>
<dbReference type="OrthoDB" id="9787658at2"/>
<keyword evidence="1" id="KW-0812">Transmembrane</keyword>
<feature type="transmembrane region" description="Helical" evidence="1">
    <location>
        <begin position="134"/>
        <end position="156"/>
    </location>
</feature>
<feature type="transmembrane region" description="Helical" evidence="1">
    <location>
        <begin position="162"/>
        <end position="184"/>
    </location>
</feature>
<organism evidence="2 3">
    <name type="scientific">Cephaloticoccus primus</name>
    <dbReference type="NCBI Taxonomy" id="1548207"/>
    <lineage>
        <taxon>Bacteria</taxon>
        <taxon>Pseudomonadati</taxon>
        <taxon>Verrucomicrobiota</taxon>
        <taxon>Opitutia</taxon>
        <taxon>Opitutales</taxon>
        <taxon>Opitutaceae</taxon>
        <taxon>Cephaloticoccus</taxon>
    </lineage>
</organism>
<evidence type="ECO:0008006" key="4">
    <source>
        <dbReference type="Google" id="ProtNLM"/>
    </source>
</evidence>
<dbReference type="EMBL" id="LSZQ01000028">
    <property type="protein sequence ID" value="KXU36863.1"/>
    <property type="molecule type" value="Genomic_DNA"/>
</dbReference>
<protein>
    <recommendedName>
        <fullName evidence="4">DNA gyrase subunit B</fullName>
    </recommendedName>
</protein>
<feature type="transmembrane region" description="Helical" evidence="1">
    <location>
        <begin position="25"/>
        <end position="42"/>
    </location>
</feature>
<evidence type="ECO:0000313" key="3">
    <source>
        <dbReference type="Proteomes" id="UP000070058"/>
    </source>
</evidence>
<dbReference type="RefSeq" id="WP_068629279.1">
    <property type="nucleotide sequence ID" value="NZ_LSZQ01000028.1"/>
</dbReference>